<evidence type="ECO:0008006" key="3">
    <source>
        <dbReference type="Google" id="ProtNLM"/>
    </source>
</evidence>
<dbReference type="InterPro" id="IPR032675">
    <property type="entry name" value="LRR_dom_sf"/>
</dbReference>
<accession>A0A8H5EYA4</accession>
<dbReference type="Gene3D" id="3.80.10.10">
    <property type="entry name" value="Ribonuclease Inhibitor"/>
    <property type="match status" value="1"/>
</dbReference>
<organism evidence="1 2">
    <name type="scientific">Psilocybe cf. subviscida</name>
    <dbReference type="NCBI Taxonomy" id="2480587"/>
    <lineage>
        <taxon>Eukaryota</taxon>
        <taxon>Fungi</taxon>
        <taxon>Dikarya</taxon>
        <taxon>Basidiomycota</taxon>
        <taxon>Agaricomycotina</taxon>
        <taxon>Agaricomycetes</taxon>
        <taxon>Agaricomycetidae</taxon>
        <taxon>Agaricales</taxon>
        <taxon>Agaricineae</taxon>
        <taxon>Strophariaceae</taxon>
        <taxon>Psilocybe</taxon>
    </lineage>
</organism>
<evidence type="ECO:0000313" key="1">
    <source>
        <dbReference type="EMBL" id="KAF5316498.1"/>
    </source>
</evidence>
<protein>
    <recommendedName>
        <fullName evidence="3">F-box domain-containing protein</fullName>
    </recommendedName>
</protein>
<reference evidence="1 2" key="1">
    <citation type="journal article" date="2020" name="ISME J.">
        <title>Uncovering the hidden diversity of litter-decomposition mechanisms in mushroom-forming fungi.</title>
        <authorList>
            <person name="Floudas D."/>
            <person name="Bentzer J."/>
            <person name="Ahren D."/>
            <person name="Johansson T."/>
            <person name="Persson P."/>
            <person name="Tunlid A."/>
        </authorList>
    </citation>
    <scope>NUCLEOTIDE SEQUENCE [LARGE SCALE GENOMIC DNA]</scope>
    <source>
        <strain evidence="1 2">CBS 101986</strain>
    </source>
</reference>
<dbReference type="EMBL" id="JAACJJ010000042">
    <property type="protein sequence ID" value="KAF5316498.1"/>
    <property type="molecule type" value="Genomic_DNA"/>
</dbReference>
<evidence type="ECO:0000313" key="2">
    <source>
        <dbReference type="Proteomes" id="UP000567179"/>
    </source>
</evidence>
<dbReference type="OrthoDB" id="2973282at2759"/>
<sequence length="471" mass="52738">MGSSEALSLLRKIYKYAMVSNHLPYPDEHPLYNCPTMDLHMDNGHMNLLRDAPASIQSSSSFIDAIPTEILLLVFEEYCYSGDALKGLKPPQLVITHVCHYWRTVALSCTTLWSALDISPQTSLDMIAIYLQRSGDLPLSLQVDLRHDVSDPSTHEHVMSTWNTIKSTASRWRRLHIQVGPQDAISVSNNLRQVDSPVLEELRMTSVSHVPGLANMFEGGTPALKTLSLVGISLLQFAPPLQKLTRLHLTSNVSTSYETFWELLSKMTQLEELTLHSRVVSSWPIQPSLAKNITLPSLRTFKLSDQRCPLFVPLLSIAAPLLHTLCLSDLVVHDLPEASSESRIREYYPSVRNLVLNGVASFIDGVSFSQLTRIFPAVDHLSIVDVDPYFVRQSCEALHDPTIWPKLQTFTISPSLLDEDIFCSLLAARTTKSVKTALQTVIIPTRIHFTKLDWIIRNVNLVLAGEPISRS</sequence>
<name>A0A8H5EYA4_9AGAR</name>
<keyword evidence="2" id="KW-1185">Reference proteome</keyword>
<dbReference type="SUPFAM" id="SSF52047">
    <property type="entry name" value="RNI-like"/>
    <property type="match status" value="1"/>
</dbReference>
<gene>
    <name evidence="1" type="ORF">D9619_006364</name>
</gene>
<comment type="caution">
    <text evidence="1">The sequence shown here is derived from an EMBL/GenBank/DDBJ whole genome shotgun (WGS) entry which is preliminary data.</text>
</comment>
<dbReference type="Proteomes" id="UP000567179">
    <property type="component" value="Unassembled WGS sequence"/>
</dbReference>
<proteinExistence type="predicted"/>
<dbReference type="AlphaFoldDB" id="A0A8H5EYA4"/>